<organism evidence="2 3">
    <name type="scientific">Drosophila simulans</name>
    <name type="common">Fruit fly</name>
    <dbReference type="NCBI Taxonomy" id="7240"/>
    <lineage>
        <taxon>Eukaryota</taxon>
        <taxon>Metazoa</taxon>
        <taxon>Ecdysozoa</taxon>
        <taxon>Arthropoda</taxon>
        <taxon>Hexapoda</taxon>
        <taxon>Insecta</taxon>
        <taxon>Pterygota</taxon>
        <taxon>Neoptera</taxon>
        <taxon>Endopterygota</taxon>
        <taxon>Diptera</taxon>
        <taxon>Brachycera</taxon>
        <taxon>Muscomorpha</taxon>
        <taxon>Ephydroidea</taxon>
        <taxon>Drosophilidae</taxon>
        <taxon>Drosophila</taxon>
        <taxon>Sophophora</taxon>
    </lineage>
</organism>
<dbReference type="GO" id="GO:0005819">
    <property type="term" value="C:spindle"/>
    <property type="evidence" value="ECO:0007669"/>
    <property type="project" value="EnsemblMetazoa"/>
</dbReference>
<name>B4NTF1_DROSI</name>
<dbReference type="Proteomes" id="UP000000304">
    <property type="component" value="Unassembled WGS sequence"/>
</dbReference>
<evidence type="ECO:0000313" key="3">
    <source>
        <dbReference type="Proteomes" id="UP000000304"/>
    </source>
</evidence>
<dbReference type="Bgee" id="FBgn0192428">
    <property type="expression patterns" value="Expressed in embryo and 3 other cell types or tissues"/>
</dbReference>
<dbReference type="OrthoDB" id="2428204at2759"/>
<sequence length="100" mass="10778">MAREHTLHEMPLAESASSGSGTTFTRLAKLLHQSSTLAGRSNLQPPPTADNAVQSLGRGLGLGLGEEAPRRLSWERCVYVIYGIYPDNAVNFHLDSTLTA</sequence>
<reference evidence="2 3" key="1">
    <citation type="journal article" date="2007" name="Nature">
        <title>Evolution of genes and genomes on the Drosophila phylogeny.</title>
        <authorList>
            <consortium name="Drosophila 12 Genomes Consortium"/>
            <person name="Clark A.G."/>
            <person name="Eisen M.B."/>
            <person name="Smith D.R."/>
            <person name="Bergman C.M."/>
            <person name="Oliver B."/>
            <person name="Markow T.A."/>
            <person name="Kaufman T.C."/>
            <person name="Kellis M."/>
            <person name="Gelbart W."/>
            <person name="Iyer V.N."/>
            <person name="Pollard D.A."/>
            <person name="Sackton T.B."/>
            <person name="Larracuente A.M."/>
            <person name="Singh N.D."/>
            <person name="Abad J.P."/>
            <person name="Abt D.N."/>
            <person name="Adryan B."/>
            <person name="Aguade M."/>
            <person name="Akashi H."/>
            <person name="Anderson W.W."/>
            <person name="Aquadro C.F."/>
            <person name="Ardell D.H."/>
            <person name="Arguello R."/>
            <person name="Artieri C.G."/>
            <person name="Barbash D.A."/>
            <person name="Barker D."/>
            <person name="Barsanti P."/>
            <person name="Batterham P."/>
            <person name="Batzoglou S."/>
            <person name="Begun D."/>
            <person name="Bhutkar A."/>
            <person name="Blanco E."/>
            <person name="Bosak S.A."/>
            <person name="Bradley R.K."/>
            <person name="Brand A.D."/>
            <person name="Brent M.R."/>
            <person name="Brooks A.N."/>
            <person name="Brown R.H."/>
            <person name="Butlin R.K."/>
            <person name="Caggese C."/>
            <person name="Calvi B.R."/>
            <person name="Bernardo de Carvalho A."/>
            <person name="Caspi A."/>
            <person name="Castrezana S."/>
            <person name="Celniker S.E."/>
            <person name="Chang J.L."/>
            <person name="Chapple C."/>
            <person name="Chatterji S."/>
            <person name="Chinwalla A."/>
            <person name="Civetta A."/>
            <person name="Clifton S.W."/>
            <person name="Comeron J.M."/>
            <person name="Costello J.C."/>
            <person name="Coyne J.A."/>
            <person name="Daub J."/>
            <person name="David R.G."/>
            <person name="Delcher A.L."/>
            <person name="Delehaunty K."/>
            <person name="Do C.B."/>
            <person name="Ebling H."/>
            <person name="Edwards K."/>
            <person name="Eickbush T."/>
            <person name="Evans J.D."/>
            <person name="Filipski A."/>
            <person name="Findeiss S."/>
            <person name="Freyhult E."/>
            <person name="Fulton L."/>
            <person name="Fulton R."/>
            <person name="Garcia A.C."/>
            <person name="Gardiner A."/>
            <person name="Garfield D.A."/>
            <person name="Garvin B.E."/>
            <person name="Gibson G."/>
            <person name="Gilbert D."/>
            <person name="Gnerre S."/>
            <person name="Godfrey J."/>
            <person name="Good R."/>
            <person name="Gotea V."/>
            <person name="Gravely B."/>
            <person name="Greenberg A.J."/>
            <person name="Griffiths-Jones S."/>
            <person name="Gross S."/>
            <person name="Guigo R."/>
            <person name="Gustafson E.A."/>
            <person name="Haerty W."/>
            <person name="Hahn M.W."/>
            <person name="Halligan D.L."/>
            <person name="Halpern A.L."/>
            <person name="Halter G.M."/>
            <person name="Han M.V."/>
            <person name="Heger A."/>
            <person name="Hillier L."/>
            <person name="Hinrichs A.S."/>
            <person name="Holmes I."/>
            <person name="Hoskins R.A."/>
            <person name="Hubisz M.J."/>
            <person name="Hultmark D."/>
            <person name="Huntley M.A."/>
            <person name="Jaffe D.B."/>
            <person name="Jagadeeshan S."/>
            <person name="Jeck W.R."/>
            <person name="Johnson J."/>
            <person name="Jones C.D."/>
            <person name="Jordan W.C."/>
            <person name="Karpen G.H."/>
            <person name="Kataoka E."/>
            <person name="Keightley P.D."/>
            <person name="Kheradpour P."/>
            <person name="Kirkness E.F."/>
            <person name="Koerich L.B."/>
            <person name="Kristiansen K."/>
            <person name="Kudrna D."/>
            <person name="Kulathinal R.J."/>
            <person name="Kumar S."/>
            <person name="Kwok R."/>
            <person name="Lander E."/>
            <person name="Langley C.H."/>
            <person name="Lapoint R."/>
            <person name="Lazzaro B.P."/>
            <person name="Lee S.J."/>
            <person name="Levesque L."/>
            <person name="Li R."/>
            <person name="Lin C.F."/>
            <person name="Lin M.F."/>
            <person name="Lindblad-Toh K."/>
            <person name="Llopart A."/>
            <person name="Long M."/>
            <person name="Low L."/>
            <person name="Lozovsky E."/>
            <person name="Lu J."/>
            <person name="Luo M."/>
            <person name="Machado C.A."/>
            <person name="Makalowski W."/>
            <person name="Marzo M."/>
            <person name="Matsuda M."/>
            <person name="Matzkin L."/>
            <person name="McAllister B."/>
            <person name="McBride C.S."/>
            <person name="McKernan B."/>
            <person name="McKernan K."/>
            <person name="Mendez-Lago M."/>
            <person name="Minx P."/>
            <person name="Mollenhauer M.U."/>
            <person name="Montooth K."/>
            <person name="Mount S.M."/>
            <person name="Mu X."/>
            <person name="Myers E."/>
            <person name="Negre B."/>
            <person name="Newfeld S."/>
            <person name="Nielsen R."/>
            <person name="Noor M.A."/>
            <person name="O'Grady P."/>
            <person name="Pachter L."/>
            <person name="Papaceit M."/>
            <person name="Parisi M.J."/>
            <person name="Parisi M."/>
            <person name="Parts L."/>
            <person name="Pedersen J.S."/>
            <person name="Pesole G."/>
            <person name="Phillippy A.M."/>
            <person name="Ponting C.P."/>
            <person name="Pop M."/>
            <person name="Porcelli D."/>
            <person name="Powell J.R."/>
            <person name="Prohaska S."/>
            <person name="Pruitt K."/>
            <person name="Puig M."/>
            <person name="Quesneville H."/>
            <person name="Ram K.R."/>
            <person name="Rand D."/>
            <person name="Rasmussen M.D."/>
            <person name="Reed L.K."/>
            <person name="Reenan R."/>
            <person name="Reily A."/>
            <person name="Remington K.A."/>
            <person name="Rieger T.T."/>
            <person name="Ritchie M.G."/>
            <person name="Robin C."/>
            <person name="Rogers Y.H."/>
            <person name="Rohde C."/>
            <person name="Rozas J."/>
            <person name="Rubenfield M.J."/>
            <person name="Ruiz A."/>
            <person name="Russo S."/>
            <person name="Salzberg S.L."/>
            <person name="Sanchez-Gracia A."/>
            <person name="Saranga D.J."/>
            <person name="Sato H."/>
            <person name="Schaeffer S.W."/>
            <person name="Schatz M.C."/>
            <person name="Schlenke T."/>
            <person name="Schwartz R."/>
            <person name="Segarra C."/>
            <person name="Singh R.S."/>
            <person name="Sirot L."/>
            <person name="Sirota M."/>
            <person name="Sisneros N.B."/>
            <person name="Smith C.D."/>
            <person name="Smith T.F."/>
            <person name="Spieth J."/>
            <person name="Stage D.E."/>
            <person name="Stark A."/>
            <person name="Stephan W."/>
            <person name="Strausberg R.L."/>
            <person name="Strempel S."/>
            <person name="Sturgill D."/>
            <person name="Sutton G."/>
            <person name="Sutton G.G."/>
            <person name="Tao W."/>
            <person name="Teichmann S."/>
            <person name="Tobari Y.N."/>
            <person name="Tomimura Y."/>
            <person name="Tsolas J.M."/>
            <person name="Valente V.L."/>
            <person name="Venter E."/>
            <person name="Venter J.C."/>
            <person name="Vicario S."/>
            <person name="Vieira F.G."/>
            <person name="Vilella A.J."/>
            <person name="Villasante A."/>
            <person name="Walenz B."/>
            <person name="Wang J."/>
            <person name="Wasserman M."/>
            <person name="Watts T."/>
            <person name="Wilson D."/>
            <person name="Wilson R.K."/>
            <person name="Wing R.A."/>
            <person name="Wolfner M.F."/>
            <person name="Wong A."/>
            <person name="Wong G.K."/>
            <person name="Wu C.I."/>
            <person name="Wu G."/>
            <person name="Yamamoto D."/>
            <person name="Yang H.P."/>
            <person name="Yang S.P."/>
            <person name="Yorke J.A."/>
            <person name="Yoshida K."/>
            <person name="Zdobnov E."/>
            <person name="Zhang P."/>
            <person name="Zhang Y."/>
            <person name="Zimin A.V."/>
            <person name="Baldwin J."/>
            <person name="Abdouelleil A."/>
            <person name="Abdulkadir J."/>
            <person name="Abebe A."/>
            <person name="Abera B."/>
            <person name="Abreu J."/>
            <person name="Acer S.C."/>
            <person name="Aftuck L."/>
            <person name="Alexander A."/>
            <person name="An P."/>
            <person name="Anderson E."/>
            <person name="Anderson S."/>
            <person name="Arachi H."/>
            <person name="Azer M."/>
            <person name="Bachantsang P."/>
            <person name="Barry A."/>
            <person name="Bayul T."/>
            <person name="Berlin A."/>
            <person name="Bessette D."/>
            <person name="Bloom T."/>
            <person name="Blye J."/>
            <person name="Boguslavskiy L."/>
            <person name="Bonnet C."/>
            <person name="Boukhgalter B."/>
            <person name="Bourzgui I."/>
            <person name="Brown A."/>
            <person name="Cahill P."/>
            <person name="Channer S."/>
            <person name="Cheshatsang Y."/>
            <person name="Chuda L."/>
            <person name="Citroen M."/>
            <person name="Collymore A."/>
            <person name="Cooke P."/>
            <person name="Costello M."/>
            <person name="D'Aco K."/>
            <person name="Daza R."/>
            <person name="De Haan G."/>
            <person name="DeGray S."/>
            <person name="DeMaso C."/>
            <person name="Dhargay N."/>
            <person name="Dooley K."/>
            <person name="Dooley E."/>
            <person name="Doricent M."/>
            <person name="Dorje P."/>
            <person name="Dorjee K."/>
            <person name="Dupes A."/>
            <person name="Elong R."/>
            <person name="Falk J."/>
            <person name="Farina A."/>
            <person name="Faro S."/>
            <person name="Ferguson D."/>
            <person name="Fisher S."/>
            <person name="Foley C.D."/>
            <person name="Franke A."/>
            <person name="Friedrich D."/>
            <person name="Gadbois L."/>
            <person name="Gearin G."/>
            <person name="Gearin C.R."/>
            <person name="Giannoukos G."/>
            <person name="Goode T."/>
            <person name="Graham J."/>
            <person name="Grandbois E."/>
            <person name="Grewal S."/>
            <person name="Gyaltsen K."/>
            <person name="Hafez N."/>
            <person name="Hagos B."/>
            <person name="Hall J."/>
            <person name="Henson C."/>
            <person name="Hollinger A."/>
            <person name="Honan T."/>
            <person name="Huard M.D."/>
            <person name="Hughes L."/>
            <person name="Hurhula B."/>
            <person name="Husby M.E."/>
            <person name="Kamat A."/>
            <person name="Kanga B."/>
            <person name="Kashin S."/>
            <person name="Khazanovich D."/>
            <person name="Kisner P."/>
            <person name="Lance K."/>
            <person name="Lara M."/>
            <person name="Lee W."/>
            <person name="Lennon N."/>
            <person name="Letendre F."/>
            <person name="LeVine R."/>
            <person name="Lipovsky A."/>
            <person name="Liu X."/>
            <person name="Liu J."/>
            <person name="Liu S."/>
            <person name="Lokyitsang T."/>
            <person name="Lokyitsang Y."/>
            <person name="Lubonja R."/>
            <person name="Lui A."/>
            <person name="MacDonald P."/>
            <person name="Magnisalis V."/>
            <person name="Maru K."/>
            <person name="Matthews C."/>
            <person name="McCusker W."/>
            <person name="McDonough S."/>
            <person name="Mehta T."/>
            <person name="Meldrim J."/>
            <person name="Meneus L."/>
            <person name="Mihai O."/>
            <person name="Mihalev A."/>
            <person name="Mihova T."/>
            <person name="Mittelman R."/>
            <person name="Mlenga V."/>
            <person name="Montmayeur A."/>
            <person name="Mulrain L."/>
            <person name="Navidi A."/>
            <person name="Naylor J."/>
            <person name="Negash T."/>
            <person name="Nguyen T."/>
            <person name="Nguyen N."/>
            <person name="Nicol R."/>
            <person name="Norbu C."/>
            <person name="Norbu N."/>
            <person name="Novod N."/>
            <person name="O'Neill B."/>
            <person name="Osman S."/>
            <person name="Markiewicz E."/>
            <person name="Oyono O.L."/>
            <person name="Patti C."/>
            <person name="Phunkhang P."/>
            <person name="Pierre F."/>
            <person name="Priest M."/>
            <person name="Raghuraman S."/>
            <person name="Rege F."/>
            <person name="Reyes R."/>
            <person name="Rise C."/>
            <person name="Rogov P."/>
            <person name="Ross K."/>
            <person name="Ryan E."/>
            <person name="Settipalli S."/>
            <person name="Shea T."/>
            <person name="Sherpa N."/>
            <person name="Shi L."/>
            <person name="Shih D."/>
            <person name="Sparrow T."/>
            <person name="Spaulding J."/>
            <person name="Stalker J."/>
            <person name="Stange-Thomann N."/>
            <person name="Stavropoulos S."/>
            <person name="Stone C."/>
            <person name="Strader C."/>
            <person name="Tesfaye S."/>
            <person name="Thomson T."/>
            <person name="Thoulutsang Y."/>
            <person name="Thoulutsang D."/>
            <person name="Topham K."/>
            <person name="Topping I."/>
            <person name="Tsamla T."/>
            <person name="Vassiliev H."/>
            <person name="Vo A."/>
            <person name="Wangchuk T."/>
            <person name="Wangdi T."/>
            <person name="Weiand M."/>
            <person name="Wilkinson J."/>
            <person name="Wilson A."/>
            <person name="Yadav S."/>
            <person name="Young G."/>
            <person name="Yu Q."/>
            <person name="Zembek L."/>
            <person name="Zhong D."/>
            <person name="Zimmer A."/>
            <person name="Zwirko Z."/>
            <person name="Jaffe D.B."/>
            <person name="Alvarez P."/>
            <person name="Brockman W."/>
            <person name="Butler J."/>
            <person name="Chin C."/>
            <person name="Gnerre S."/>
            <person name="Grabherr M."/>
            <person name="Kleber M."/>
            <person name="Mauceli E."/>
            <person name="MacCallum I."/>
        </authorList>
    </citation>
    <scope>NUCLEOTIDE SEQUENCE [LARGE SCALE GENOMIC DNA]</scope>
    <source>
        <strain evidence="3">white501</strain>
    </source>
</reference>
<dbReference type="GO" id="GO:0045938">
    <property type="term" value="P:positive regulation of circadian sleep/wake cycle, sleep"/>
    <property type="evidence" value="ECO:0007669"/>
    <property type="project" value="EnsemblMetazoa"/>
</dbReference>
<dbReference type="GO" id="GO:0055059">
    <property type="term" value="P:asymmetric neuroblast division"/>
    <property type="evidence" value="ECO:0007669"/>
    <property type="project" value="EnsemblMetazoa"/>
</dbReference>
<dbReference type="GO" id="GO:0098722">
    <property type="term" value="P:asymmetric stem cell division"/>
    <property type="evidence" value="ECO:0007669"/>
    <property type="project" value="EnsemblMetazoa"/>
</dbReference>
<dbReference type="HOGENOM" id="CLU_2308951_0_0_1"/>
<protein>
    <submittedName>
        <fullName evidence="2">GD15175</fullName>
    </submittedName>
</protein>
<accession>B4NTF1</accession>
<evidence type="ECO:0000313" key="2">
    <source>
        <dbReference type="EMBL" id="EDX15841.1"/>
    </source>
</evidence>
<dbReference type="GO" id="GO:0000132">
    <property type="term" value="P:establishment of mitotic spindle orientation"/>
    <property type="evidence" value="ECO:0007669"/>
    <property type="project" value="EnsemblMetazoa"/>
</dbReference>
<proteinExistence type="predicted"/>
<dbReference type="GO" id="GO:0050811">
    <property type="term" value="F:GABA receptor binding"/>
    <property type="evidence" value="ECO:0007669"/>
    <property type="project" value="EnsemblMetazoa"/>
</dbReference>
<evidence type="ECO:0000256" key="1">
    <source>
        <dbReference type="SAM" id="MobiDB-lite"/>
    </source>
</evidence>
<feature type="region of interest" description="Disordered" evidence="1">
    <location>
        <begin position="1"/>
        <end position="21"/>
    </location>
</feature>
<keyword evidence="3" id="KW-1185">Reference proteome</keyword>
<dbReference type="GO" id="GO:0061172">
    <property type="term" value="P:regulation of establishment of bipolar cell polarity"/>
    <property type="evidence" value="ECO:0007669"/>
    <property type="project" value="EnsemblMetazoa"/>
</dbReference>
<dbReference type="GO" id="GO:0005813">
    <property type="term" value="C:centrosome"/>
    <property type="evidence" value="ECO:0007669"/>
    <property type="project" value="EnsemblMetazoa"/>
</dbReference>
<dbReference type="EMBL" id="CH983037">
    <property type="protein sequence ID" value="EDX15841.1"/>
    <property type="molecule type" value="Genomic_DNA"/>
</dbReference>
<dbReference type="AlphaFoldDB" id="B4NTF1"/>
<gene>
    <name evidence="2" type="primary">Dsim\GD15175</name>
    <name evidence="2" type="ORF">Dsim_GD15175</name>
</gene>